<evidence type="ECO:0000256" key="1">
    <source>
        <dbReference type="ARBA" id="ARBA00004651"/>
    </source>
</evidence>
<organism evidence="9 10">
    <name type="scientific">Neobacillus mesonae</name>
    <dbReference type="NCBI Taxonomy" id="1193713"/>
    <lineage>
        <taxon>Bacteria</taxon>
        <taxon>Bacillati</taxon>
        <taxon>Bacillota</taxon>
        <taxon>Bacilli</taxon>
        <taxon>Bacillales</taxon>
        <taxon>Bacillaceae</taxon>
        <taxon>Neobacillus</taxon>
    </lineage>
</organism>
<dbReference type="OrthoDB" id="21828at2"/>
<dbReference type="PANTHER" id="PTHR30561:SF0">
    <property type="entry name" value="GUANIDINIUM EXPORTER"/>
    <property type="match status" value="1"/>
</dbReference>
<name>A0A3Q9QX21_9BACI</name>
<comment type="similarity">
    <text evidence="7">Belongs to the drug/metabolite transporter (DMT) superfamily. Small multidrug resistance (SMR) (TC 2.A.7.1) family.</text>
</comment>
<reference evidence="9 10" key="1">
    <citation type="submission" date="2017-07" db="EMBL/GenBank/DDBJ databases">
        <title>The complete genome sequence of Bacillus mesonae strain H20-5, an efficient strain improving plant abiotic stress resistance.</title>
        <authorList>
            <person name="Kim S.Y."/>
            <person name="Song H."/>
            <person name="Sang M.K."/>
            <person name="Weon H.-Y."/>
            <person name="Song J."/>
        </authorList>
    </citation>
    <scope>NUCLEOTIDE SEQUENCE [LARGE SCALE GENOMIC DNA]</scope>
    <source>
        <strain evidence="9 10">H20-5</strain>
    </source>
</reference>
<dbReference type="Pfam" id="PF00893">
    <property type="entry name" value="Multi_Drug_Res"/>
    <property type="match status" value="1"/>
</dbReference>
<evidence type="ECO:0000256" key="8">
    <source>
        <dbReference type="SAM" id="Phobius"/>
    </source>
</evidence>
<evidence type="ECO:0000313" key="10">
    <source>
        <dbReference type="Proteomes" id="UP000282892"/>
    </source>
</evidence>
<dbReference type="KEGG" id="nmk:CHR53_05585"/>
<dbReference type="Gene3D" id="1.10.3730.20">
    <property type="match status" value="1"/>
</dbReference>
<dbReference type="GO" id="GO:0022857">
    <property type="term" value="F:transmembrane transporter activity"/>
    <property type="evidence" value="ECO:0007669"/>
    <property type="project" value="InterPro"/>
</dbReference>
<sequence>MGWLLVLLAAASEVAGAAGLKLYSQQKNIGNGLLYIGGFGASFVFLYTSFHFLQLSIAYIVWVGIGTAGAVLINMYLFGESKNIGRMVSVGLIIVGVIGLKVFS</sequence>
<keyword evidence="6 8" id="KW-0472">Membrane</keyword>
<proteinExistence type="inferred from homology"/>
<evidence type="ECO:0000256" key="7">
    <source>
        <dbReference type="RuleBase" id="RU003942"/>
    </source>
</evidence>
<feature type="transmembrane region" description="Helical" evidence="8">
    <location>
        <begin position="32"/>
        <end position="50"/>
    </location>
</feature>
<evidence type="ECO:0000256" key="3">
    <source>
        <dbReference type="ARBA" id="ARBA00022475"/>
    </source>
</evidence>
<feature type="transmembrane region" description="Helical" evidence="8">
    <location>
        <begin position="84"/>
        <end position="103"/>
    </location>
</feature>
<evidence type="ECO:0000256" key="6">
    <source>
        <dbReference type="ARBA" id="ARBA00023136"/>
    </source>
</evidence>
<accession>A0A3Q9QX21</accession>
<feature type="transmembrane region" description="Helical" evidence="8">
    <location>
        <begin position="57"/>
        <end position="78"/>
    </location>
</feature>
<keyword evidence="2" id="KW-0813">Transport</keyword>
<dbReference type="STRING" id="1193713.GCA_001636315_03647"/>
<dbReference type="Proteomes" id="UP000282892">
    <property type="component" value="Chromosome"/>
</dbReference>
<dbReference type="InterPro" id="IPR000390">
    <property type="entry name" value="Small_drug/metabolite_transptr"/>
</dbReference>
<keyword evidence="4 7" id="KW-0812">Transmembrane</keyword>
<comment type="subcellular location">
    <subcellularLocation>
        <location evidence="1 7">Cell membrane</location>
        <topology evidence="1 7">Multi-pass membrane protein</topology>
    </subcellularLocation>
</comment>
<dbReference type="InterPro" id="IPR045324">
    <property type="entry name" value="Small_multidrug_res"/>
</dbReference>
<evidence type="ECO:0000313" key="9">
    <source>
        <dbReference type="EMBL" id="AZU60782.1"/>
    </source>
</evidence>
<dbReference type="RefSeq" id="WP_066393160.1">
    <property type="nucleotide sequence ID" value="NZ_CP022572.1"/>
</dbReference>
<keyword evidence="10" id="KW-1185">Reference proteome</keyword>
<evidence type="ECO:0000256" key="4">
    <source>
        <dbReference type="ARBA" id="ARBA00022692"/>
    </source>
</evidence>
<dbReference type="PANTHER" id="PTHR30561">
    <property type="entry name" value="SMR FAMILY PROTON-DEPENDENT DRUG EFFLUX TRANSPORTER SUGE"/>
    <property type="match status" value="1"/>
</dbReference>
<keyword evidence="5 8" id="KW-1133">Transmembrane helix</keyword>
<evidence type="ECO:0000256" key="2">
    <source>
        <dbReference type="ARBA" id="ARBA00022448"/>
    </source>
</evidence>
<dbReference type="InterPro" id="IPR037185">
    <property type="entry name" value="EmrE-like"/>
</dbReference>
<gene>
    <name evidence="9" type="ORF">CHR53_05585</name>
</gene>
<dbReference type="AlphaFoldDB" id="A0A3Q9QX21"/>
<dbReference type="EMBL" id="CP022572">
    <property type="protein sequence ID" value="AZU60782.1"/>
    <property type="molecule type" value="Genomic_DNA"/>
</dbReference>
<protein>
    <submittedName>
        <fullName evidence="9">QacE family quaternary ammonium compound efflux SMR transporter</fullName>
    </submittedName>
</protein>
<keyword evidence="3" id="KW-1003">Cell membrane</keyword>
<evidence type="ECO:0000256" key="5">
    <source>
        <dbReference type="ARBA" id="ARBA00022989"/>
    </source>
</evidence>
<dbReference type="GO" id="GO:0005886">
    <property type="term" value="C:plasma membrane"/>
    <property type="evidence" value="ECO:0007669"/>
    <property type="project" value="UniProtKB-SubCell"/>
</dbReference>
<dbReference type="SUPFAM" id="SSF103481">
    <property type="entry name" value="Multidrug resistance efflux transporter EmrE"/>
    <property type="match status" value="1"/>
</dbReference>